<feature type="compositionally biased region" description="Basic and acidic residues" evidence="6">
    <location>
        <begin position="680"/>
        <end position="691"/>
    </location>
</feature>
<dbReference type="FunFam" id="2.30.29.30:FF:000124">
    <property type="entry name" value="carboxyl-terminal PDZ ligand of neuronal nitric oxide synthase protein-like"/>
    <property type="match status" value="1"/>
</dbReference>
<feature type="region of interest" description="Disordered" evidence="6">
    <location>
        <begin position="665"/>
        <end position="693"/>
    </location>
</feature>
<dbReference type="SUPFAM" id="SSF50729">
    <property type="entry name" value="PH domain-like"/>
    <property type="match status" value="1"/>
</dbReference>
<dbReference type="InterPro" id="IPR051133">
    <property type="entry name" value="Adapter_Engulfment-Domain"/>
</dbReference>
<organism evidence="8 9">
    <name type="scientific">Takifugu flavidus</name>
    <name type="common">sansaifugu</name>
    <dbReference type="NCBI Taxonomy" id="433684"/>
    <lineage>
        <taxon>Eukaryota</taxon>
        <taxon>Metazoa</taxon>
        <taxon>Chordata</taxon>
        <taxon>Craniata</taxon>
        <taxon>Vertebrata</taxon>
        <taxon>Euteleostomi</taxon>
        <taxon>Actinopterygii</taxon>
        <taxon>Neopterygii</taxon>
        <taxon>Teleostei</taxon>
        <taxon>Neoteleostei</taxon>
        <taxon>Acanthomorphata</taxon>
        <taxon>Eupercaria</taxon>
        <taxon>Tetraodontiformes</taxon>
        <taxon>Tetradontoidea</taxon>
        <taxon>Tetraodontidae</taxon>
        <taxon>Takifugu</taxon>
    </lineage>
</organism>
<dbReference type="InterPro" id="IPR006020">
    <property type="entry name" value="PTB/PI_dom"/>
</dbReference>
<feature type="region of interest" description="Disordered" evidence="6">
    <location>
        <begin position="359"/>
        <end position="390"/>
    </location>
</feature>
<evidence type="ECO:0000259" key="7">
    <source>
        <dbReference type="PROSITE" id="PS01179"/>
    </source>
</evidence>
<dbReference type="PROSITE" id="PS01179">
    <property type="entry name" value="PID"/>
    <property type="match status" value="1"/>
</dbReference>
<feature type="compositionally biased region" description="Low complexity" evidence="6">
    <location>
        <begin position="530"/>
        <end position="548"/>
    </location>
</feature>
<accession>A0A5C6NHC0</accession>
<sequence length="727" mass="78983">MRTRYSSGVKSPAKKPVSALYFRLTLIRAERPDFLGLEAGSLQLTGQKHSDTLFVEVIVDLVFPQYEFKAKNIKKKKVSIVVSVDGVKVILRKKQKRKEWTWDENKMTIMQDPIYRIFYVSHDSQDLKIFSYIARDGSSNSFRCNVFKSKKKTQAMRIVRTVGQAFEVCHKLSLQYAEQDADGQADGESDRSTEEASSHDRKLTGAECGEEEEGGKHEGGGGEDPLAGLSTGEKALGEILQSLAEMNVVKPGQTIIDFERRSFFTVTSQGVVPSSPGASSLTPLASQHYLQLLQQQLQQQQQHTQVAVAQVQLLKDQMAAETAARMEAQARVHQLLLQNRDLLQHLTLLVQQLKELEDLSSTAPEAREPQQEPQANGDNAPESSTSAKPLSLSLNNHYSQTLEQLLTSTPAWPPHASPRSPTQGNCAESYLNLLNLGSNHGEGSANGGAGPFIAANRAADEESSCNGIVPLRNSGSTEGNLLEQTDPLINTPRANPFHRHVTTPCPLYPLPHQPASPWEPGEFSATAQAPFLSSSSSSSKSQPLLLPPCKQMIPKLDPPPMNRKRASRTLSPGLDVTAALAPAEVTATEGAPSHSSSLSFPDVTPSSSSSADFHSLSNGESSSSSSASEDSGVRSETKSLLSPLRDEDDLFGERLTFLTASSGCSSPLEDGCVAASSESPRPETDTVHPYEEPLCSAPINDTCLHISFSEDELLESSQEERNIPQRS</sequence>
<dbReference type="InterPro" id="IPR011993">
    <property type="entry name" value="PH-like_dom_sf"/>
</dbReference>
<feature type="compositionally biased region" description="Polar residues" evidence="6">
    <location>
        <begin position="371"/>
        <end position="390"/>
    </location>
</feature>
<evidence type="ECO:0000256" key="5">
    <source>
        <dbReference type="ARBA" id="ARBA00075107"/>
    </source>
</evidence>
<feature type="region of interest" description="Disordered" evidence="6">
    <location>
        <begin position="585"/>
        <end position="645"/>
    </location>
</feature>
<name>A0A5C6NHC0_9TELE</name>
<keyword evidence="9" id="KW-1185">Reference proteome</keyword>
<protein>
    <recommendedName>
        <fullName evidence="3">Carboxyl-terminal PDZ ligand of neuronal nitric oxide synthase protein</fullName>
    </recommendedName>
    <alternativeName>
        <fullName evidence="5">C-terminal PDZ ligand of neuronal nitric oxide synthase protein</fullName>
    </alternativeName>
    <alternativeName>
        <fullName evidence="4">Nitric oxide synthase 1 adaptor protein</fullName>
    </alternativeName>
</protein>
<dbReference type="AlphaFoldDB" id="A0A5C6NHC0"/>
<comment type="function">
    <text evidence="2">Adapter protein involved in neuronal nitric-oxide (NO) synthesis regulation via its association with nNOS/NOS1. The complex formed with NOS1 and synapsins is necessary for specific NO and synapsin functions at a presynaptic level. Mediates an indirect interaction between NOS1 and RASD1 leading to enhance the ability of NOS1 to activate RASD1. Competes with DLG4 for interaction with NOS1, possibly affecting NOS1 activity by regulating the interaction between NOS1 and DLG4. In kidney podocytes, plays a role in podosomes and filopodia formation through CDC42 activation.</text>
</comment>
<dbReference type="Pfam" id="PF00640">
    <property type="entry name" value="PID"/>
    <property type="match status" value="1"/>
</dbReference>
<feature type="region of interest" description="Disordered" evidence="6">
    <location>
        <begin position="529"/>
        <end position="572"/>
    </location>
</feature>
<evidence type="ECO:0000256" key="4">
    <source>
        <dbReference type="ARBA" id="ARBA00075003"/>
    </source>
</evidence>
<feature type="domain" description="PID" evidence="7">
    <location>
        <begin position="104"/>
        <end position="171"/>
    </location>
</feature>
<gene>
    <name evidence="8" type="ORF">D4764_20G0004070</name>
</gene>
<feature type="compositionally biased region" description="Low complexity" evidence="6">
    <location>
        <begin position="595"/>
        <end position="630"/>
    </location>
</feature>
<evidence type="ECO:0000313" key="8">
    <source>
        <dbReference type="EMBL" id="TWW66375.1"/>
    </source>
</evidence>
<evidence type="ECO:0000256" key="6">
    <source>
        <dbReference type="SAM" id="MobiDB-lite"/>
    </source>
</evidence>
<dbReference type="GO" id="GO:0050998">
    <property type="term" value="F:nitric-oxide synthase binding"/>
    <property type="evidence" value="ECO:0007669"/>
    <property type="project" value="TreeGrafter"/>
</dbReference>
<comment type="caution">
    <text evidence="8">The sequence shown here is derived from an EMBL/GenBank/DDBJ whole genome shotgun (WGS) entry which is preliminary data.</text>
</comment>
<evidence type="ECO:0000256" key="1">
    <source>
        <dbReference type="ARBA" id="ARBA00023054"/>
    </source>
</evidence>
<dbReference type="PANTHER" id="PTHR11232:SF80">
    <property type="entry name" value="CARBOXYL-TERMINAL PDZ LIGAND OF NEURONAL NITRIC OXIDE SYNTHASE PROTEIN ISOFORM X1"/>
    <property type="match status" value="1"/>
</dbReference>
<dbReference type="Proteomes" id="UP000324091">
    <property type="component" value="Chromosome 20"/>
</dbReference>
<feature type="compositionally biased region" description="Basic and acidic residues" evidence="6">
    <location>
        <begin position="188"/>
        <end position="204"/>
    </location>
</feature>
<keyword evidence="1" id="KW-0175">Coiled coil</keyword>
<evidence type="ECO:0000256" key="3">
    <source>
        <dbReference type="ARBA" id="ARBA00067706"/>
    </source>
</evidence>
<reference evidence="8 9" key="1">
    <citation type="submission" date="2019-04" db="EMBL/GenBank/DDBJ databases">
        <title>Chromosome genome assembly for Takifugu flavidus.</title>
        <authorList>
            <person name="Xiao S."/>
        </authorList>
    </citation>
    <scope>NUCLEOTIDE SEQUENCE [LARGE SCALE GENOMIC DNA]</scope>
    <source>
        <strain evidence="8">HTHZ2018</strain>
        <tissue evidence="8">Muscle</tissue>
    </source>
</reference>
<evidence type="ECO:0000313" key="9">
    <source>
        <dbReference type="Proteomes" id="UP000324091"/>
    </source>
</evidence>
<dbReference type="EMBL" id="RHFK02000013">
    <property type="protein sequence ID" value="TWW66375.1"/>
    <property type="molecule type" value="Genomic_DNA"/>
</dbReference>
<evidence type="ECO:0000256" key="2">
    <source>
        <dbReference type="ARBA" id="ARBA00054402"/>
    </source>
</evidence>
<feature type="region of interest" description="Disordered" evidence="6">
    <location>
        <begin position="179"/>
        <end position="230"/>
    </location>
</feature>
<proteinExistence type="predicted"/>
<dbReference type="Gene3D" id="2.30.29.30">
    <property type="entry name" value="Pleckstrin-homology domain (PH domain)/Phosphotyrosine-binding domain (PTB)"/>
    <property type="match status" value="1"/>
</dbReference>
<dbReference type="PANTHER" id="PTHR11232">
    <property type="entry name" value="PHOSPHOTYROSINE INTERACTION DOMAIN-CONTAINING FAMILY MEMBER"/>
    <property type="match status" value="1"/>
</dbReference>
<dbReference type="SMART" id="SM00462">
    <property type="entry name" value="PTB"/>
    <property type="match status" value="1"/>
</dbReference>